<accession>A0A9W8B227</accession>
<protein>
    <recommendedName>
        <fullName evidence="1">Complex 1 LYR protein domain-containing protein</fullName>
    </recommendedName>
</protein>
<keyword evidence="3" id="KW-1185">Reference proteome</keyword>
<evidence type="ECO:0000313" key="2">
    <source>
        <dbReference type="EMBL" id="KAJ1972074.1"/>
    </source>
</evidence>
<reference evidence="2" key="1">
    <citation type="submission" date="2022-07" db="EMBL/GenBank/DDBJ databases">
        <title>Phylogenomic reconstructions and comparative analyses of Kickxellomycotina fungi.</title>
        <authorList>
            <person name="Reynolds N.K."/>
            <person name="Stajich J.E."/>
            <person name="Barry K."/>
            <person name="Grigoriev I.V."/>
            <person name="Crous P."/>
            <person name="Smith M.E."/>
        </authorList>
    </citation>
    <scope>NUCLEOTIDE SEQUENCE</scope>
    <source>
        <strain evidence="2">RSA 567</strain>
    </source>
</reference>
<dbReference type="EMBL" id="JANBQB010001161">
    <property type="protein sequence ID" value="KAJ1972074.1"/>
    <property type="molecule type" value="Genomic_DNA"/>
</dbReference>
<evidence type="ECO:0000313" key="3">
    <source>
        <dbReference type="Proteomes" id="UP001151582"/>
    </source>
</evidence>
<dbReference type="OrthoDB" id="2571149at2759"/>
<dbReference type="InterPro" id="IPR008011">
    <property type="entry name" value="Complex1_LYR_dom"/>
</dbReference>
<feature type="domain" description="Complex 1 LYR protein" evidence="1">
    <location>
        <begin position="17"/>
        <end position="70"/>
    </location>
</feature>
<dbReference type="AlphaFoldDB" id="A0A9W8B227"/>
<comment type="caution">
    <text evidence="2">The sequence shown here is derived from an EMBL/GenBank/DDBJ whole genome shotgun (WGS) entry which is preliminary data.</text>
</comment>
<feature type="non-terminal residue" evidence="2">
    <location>
        <position position="113"/>
    </location>
</feature>
<evidence type="ECO:0000259" key="1">
    <source>
        <dbReference type="Pfam" id="PF05347"/>
    </source>
</evidence>
<sequence>MLRPNRPFYQARTHVTTVRCLYRRLLRLSGQFTDDVHRCYLKSWIRERFRYFRFLKSPMQVQRQIAEGDEVEQRLTRALADDTSELKFIDDLAYGRLGRLYDVINWIKSYDNP</sequence>
<dbReference type="Pfam" id="PF05347">
    <property type="entry name" value="Complex1_LYR"/>
    <property type="match status" value="1"/>
</dbReference>
<dbReference type="Proteomes" id="UP001151582">
    <property type="component" value="Unassembled WGS sequence"/>
</dbReference>
<organism evidence="2 3">
    <name type="scientific">Dimargaris verticillata</name>
    <dbReference type="NCBI Taxonomy" id="2761393"/>
    <lineage>
        <taxon>Eukaryota</taxon>
        <taxon>Fungi</taxon>
        <taxon>Fungi incertae sedis</taxon>
        <taxon>Zoopagomycota</taxon>
        <taxon>Kickxellomycotina</taxon>
        <taxon>Dimargaritomycetes</taxon>
        <taxon>Dimargaritales</taxon>
        <taxon>Dimargaritaceae</taxon>
        <taxon>Dimargaris</taxon>
    </lineage>
</organism>
<proteinExistence type="predicted"/>
<name>A0A9W8B227_9FUNG</name>
<gene>
    <name evidence="2" type="ORF">H4R34_005534</name>
</gene>